<sequence>MEDSMQQVTTAAAAAAAAATATATATATAGGECDCGGGGGVRQHCKTKHVTKSAKTKINEKDGEEFLVLRRTKVTDGDEYLVVKRTRVKVGTEHRPTKRVRDIDVEQWVHGTNVVSSTKNEVLWYLEDATGRLHVVEAHKATGFTLNRESSVFEENKQLCSRCQVCGQEGSVKVVGLERTERVLPTGTTFTVVSEAYKDRGTVLIKRPRELGRFYVSRRGIDQIISDLKEASTGKDATAAIFAFCGGVLLAFHALL</sequence>
<protein>
    <recommendedName>
        <fullName evidence="3">RING-type E3 ubiquitin transferase</fullName>
        <ecNumber evidence="3">2.3.2.27</ecNumber>
    </recommendedName>
</protein>
<comment type="subcellular location">
    <subcellularLocation>
        <location evidence="2">Membrane</location>
        <topology evidence="2">Multi-pass membrane protein</topology>
    </subcellularLocation>
</comment>
<evidence type="ECO:0000313" key="13">
    <source>
        <dbReference type="EnsemblPlants" id="ONIVA03G18930.1"/>
    </source>
</evidence>
<evidence type="ECO:0000256" key="1">
    <source>
        <dbReference type="ARBA" id="ARBA00000900"/>
    </source>
</evidence>
<keyword evidence="6" id="KW-0479">Metal-binding</keyword>
<evidence type="ECO:0000256" key="8">
    <source>
        <dbReference type="ARBA" id="ARBA00022786"/>
    </source>
</evidence>
<dbReference type="PANTHER" id="PTHR47568:SF2">
    <property type="entry name" value="E3 UBIQUITIN-PROTEIN LIGASE SP1-RELATED"/>
    <property type="match status" value="1"/>
</dbReference>
<dbReference type="GO" id="GO:0008270">
    <property type="term" value="F:zinc ion binding"/>
    <property type="evidence" value="ECO:0007669"/>
    <property type="project" value="UniProtKB-KW"/>
</dbReference>
<dbReference type="GO" id="GO:0016020">
    <property type="term" value="C:membrane"/>
    <property type="evidence" value="ECO:0007669"/>
    <property type="project" value="UniProtKB-SubCell"/>
</dbReference>
<keyword evidence="5" id="KW-0812">Transmembrane</keyword>
<evidence type="ECO:0000256" key="7">
    <source>
        <dbReference type="ARBA" id="ARBA00022771"/>
    </source>
</evidence>
<organism evidence="13">
    <name type="scientific">Oryza nivara</name>
    <name type="common">Indian wild rice</name>
    <name type="synonym">Oryza sativa f. spontanea</name>
    <dbReference type="NCBI Taxonomy" id="4536"/>
    <lineage>
        <taxon>Eukaryota</taxon>
        <taxon>Viridiplantae</taxon>
        <taxon>Streptophyta</taxon>
        <taxon>Embryophyta</taxon>
        <taxon>Tracheophyta</taxon>
        <taxon>Spermatophyta</taxon>
        <taxon>Magnoliopsida</taxon>
        <taxon>Liliopsida</taxon>
        <taxon>Poales</taxon>
        <taxon>Poaceae</taxon>
        <taxon>BOP clade</taxon>
        <taxon>Oryzoideae</taxon>
        <taxon>Oryzeae</taxon>
        <taxon>Oryzinae</taxon>
        <taxon>Oryza</taxon>
    </lineage>
</organism>
<evidence type="ECO:0000256" key="4">
    <source>
        <dbReference type="ARBA" id="ARBA00022679"/>
    </source>
</evidence>
<evidence type="ECO:0000313" key="14">
    <source>
        <dbReference type="Proteomes" id="UP000006591"/>
    </source>
</evidence>
<name>A0A0E0GMK9_ORYNI</name>
<evidence type="ECO:0000256" key="2">
    <source>
        <dbReference type="ARBA" id="ARBA00004141"/>
    </source>
</evidence>
<dbReference type="OMA" id="NEVLWYL"/>
<dbReference type="PANTHER" id="PTHR47568">
    <property type="match status" value="1"/>
</dbReference>
<dbReference type="EnsemblPlants" id="ONIVA03G18930.1">
    <property type="protein sequence ID" value="ONIVA03G18930.1"/>
    <property type="gene ID" value="ONIVA03G18930"/>
</dbReference>
<dbReference type="InterPro" id="IPR022170">
    <property type="entry name" value="MUL1-like"/>
</dbReference>
<dbReference type="Pfam" id="PF12483">
    <property type="entry name" value="GIDE"/>
    <property type="match status" value="1"/>
</dbReference>
<keyword evidence="9" id="KW-0862">Zinc</keyword>
<evidence type="ECO:0000256" key="6">
    <source>
        <dbReference type="ARBA" id="ARBA00022723"/>
    </source>
</evidence>
<keyword evidence="4" id="KW-0808">Transferase</keyword>
<evidence type="ECO:0000256" key="9">
    <source>
        <dbReference type="ARBA" id="ARBA00022833"/>
    </source>
</evidence>
<accession>A0A0E0GMK9</accession>
<dbReference type="HOGENOM" id="CLU_1104249_0_0_1"/>
<dbReference type="InterPro" id="IPR044231">
    <property type="entry name" value="SP1/SPL1"/>
</dbReference>
<dbReference type="AlphaFoldDB" id="A0A0E0GMK9"/>
<evidence type="ECO:0000256" key="10">
    <source>
        <dbReference type="ARBA" id="ARBA00022989"/>
    </source>
</evidence>
<dbReference type="Gramene" id="ONIVA03G18930.1">
    <property type="protein sequence ID" value="ONIVA03G18930.1"/>
    <property type="gene ID" value="ONIVA03G18930"/>
</dbReference>
<feature type="domain" description="E3 Ubiquitin ligase MUL1-like" evidence="12">
    <location>
        <begin position="98"/>
        <end position="246"/>
    </location>
</feature>
<dbReference type="eggNOG" id="KOG1571">
    <property type="taxonomic scope" value="Eukaryota"/>
</dbReference>
<dbReference type="GO" id="GO:0061630">
    <property type="term" value="F:ubiquitin protein ligase activity"/>
    <property type="evidence" value="ECO:0007669"/>
    <property type="project" value="UniProtKB-EC"/>
</dbReference>
<evidence type="ECO:0000256" key="5">
    <source>
        <dbReference type="ARBA" id="ARBA00022692"/>
    </source>
</evidence>
<keyword evidence="8" id="KW-0833">Ubl conjugation pathway</keyword>
<dbReference type="EC" id="2.3.2.27" evidence="3"/>
<comment type="catalytic activity">
    <reaction evidence="1">
        <text>S-ubiquitinyl-[E2 ubiquitin-conjugating enzyme]-L-cysteine + [acceptor protein]-L-lysine = [E2 ubiquitin-conjugating enzyme]-L-cysteine + N(6)-ubiquitinyl-[acceptor protein]-L-lysine.</text>
        <dbReference type="EC" id="2.3.2.27"/>
    </reaction>
</comment>
<evidence type="ECO:0000259" key="12">
    <source>
        <dbReference type="Pfam" id="PF12483"/>
    </source>
</evidence>
<keyword evidence="14" id="KW-1185">Reference proteome</keyword>
<dbReference type="STRING" id="4536.A0A0E0GMK9"/>
<evidence type="ECO:0000256" key="11">
    <source>
        <dbReference type="ARBA" id="ARBA00023136"/>
    </source>
</evidence>
<proteinExistence type="predicted"/>
<dbReference type="GO" id="GO:0016567">
    <property type="term" value="P:protein ubiquitination"/>
    <property type="evidence" value="ECO:0007669"/>
    <property type="project" value="InterPro"/>
</dbReference>
<keyword evidence="7" id="KW-0863">Zinc-finger</keyword>
<keyword evidence="11" id="KW-0472">Membrane</keyword>
<reference evidence="13" key="2">
    <citation type="submission" date="2018-04" db="EMBL/GenBank/DDBJ databases">
        <title>OnivRS2 (Oryza nivara Reference Sequence Version 2).</title>
        <authorList>
            <person name="Zhang J."/>
            <person name="Kudrna D."/>
            <person name="Lee S."/>
            <person name="Talag J."/>
            <person name="Rajasekar S."/>
            <person name="Welchert J."/>
            <person name="Hsing Y.-I."/>
            <person name="Wing R.A."/>
        </authorList>
    </citation>
    <scope>NUCLEOTIDE SEQUENCE [LARGE SCALE GENOMIC DNA]</scope>
    <source>
        <strain evidence="13">SL10</strain>
    </source>
</reference>
<keyword evidence="10" id="KW-1133">Transmembrane helix</keyword>
<reference evidence="13" key="1">
    <citation type="submission" date="2015-04" db="UniProtKB">
        <authorList>
            <consortium name="EnsemblPlants"/>
        </authorList>
    </citation>
    <scope>IDENTIFICATION</scope>
    <source>
        <strain evidence="13">SL10</strain>
    </source>
</reference>
<evidence type="ECO:0000256" key="3">
    <source>
        <dbReference type="ARBA" id="ARBA00012483"/>
    </source>
</evidence>
<dbReference type="Proteomes" id="UP000006591">
    <property type="component" value="Chromosome 3"/>
</dbReference>